<feature type="region of interest" description="Disordered" evidence="1">
    <location>
        <begin position="38"/>
        <end position="94"/>
    </location>
</feature>
<dbReference type="AlphaFoldDB" id="F2TNY5"/>
<evidence type="ECO:0000313" key="3">
    <source>
        <dbReference type="EMBL" id="EGE84948.2"/>
    </source>
</evidence>
<accession>F2TNY5</accession>
<feature type="compositionally biased region" description="Acidic residues" evidence="1">
    <location>
        <begin position="44"/>
        <end position="63"/>
    </location>
</feature>
<dbReference type="Proteomes" id="UP000007802">
    <property type="component" value="Unassembled WGS sequence"/>
</dbReference>
<feature type="signal peptide" evidence="2">
    <location>
        <begin position="1"/>
        <end position="20"/>
    </location>
</feature>
<dbReference type="EMBL" id="GG749479">
    <property type="protein sequence ID" value="EGE84948.2"/>
    <property type="molecule type" value="Genomic_DNA"/>
</dbReference>
<evidence type="ECO:0000256" key="1">
    <source>
        <dbReference type="SAM" id="MobiDB-lite"/>
    </source>
</evidence>
<proteinExistence type="predicted"/>
<feature type="chain" id="PRO_5005346574" evidence="2">
    <location>
        <begin position="21"/>
        <end position="137"/>
    </location>
</feature>
<dbReference type="OrthoDB" id="4188801at2759"/>
<sequence length="137" mass="15460">MSFLFLQSFIADSFISTASCSLLWSCAGQRMARRLCIPSPVDSDSAEDMMDMDDDDGDDDDSDGTASDSSEETNLMNSANYREDSKNDTSNLTDLLTGDKHLPEYYMNMMTDPDESLLQYNEYMSNSQKLLDHIKQE</sequence>
<reference evidence="3" key="1">
    <citation type="submission" date="2010-03" db="EMBL/GenBank/DDBJ databases">
        <title>Annotation of Blastomyces dermatitidis strain ATCC 18188.</title>
        <authorList>
            <consortium name="The Broad Institute Genome Sequencing Platform"/>
            <consortium name="Broad Institute Genome Sequencing Center for Infectious Disease."/>
            <person name="Cuomo C."/>
            <person name="Klein B."/>
            <person name="Sullivan T."/>
            <person name="Heitman J."/>
            <person name="Young S."/>
            <person name="Zeng Q."/>
            <person name="Gargeya S."/>
            <person name="Alvarado L."/>
            <person name="Berlin A.M."/>
            <person name="Chapman S.B."/>
            <person name="Chen Z."/>
            <person name="Freedman E."/>
            <person name="Gellesch M."/>
            <person name="Goldberg J."/>
            <person name="Griggs A."/>
            <person name="Gujja S."/>
            <person name="Heilman E."/>
            <person name="Heiman D."/>
            <person name="Howarth C."/>
            <person name="Mehta T."/>
            <person name="Neiman D."/>
            <person name="Pearson M."/>
            <person name="Roberts A."/>
            <person name="Saif S."/>
            <person name="Shea T."/>
            <person name="Shenoy N."/>
            <person name="Sisk P."/>
            <person name="Stolte C."/>
            <person name="Sykes S."/>
            <person name="White J."/>
            <person name="Yandava C."/>
            <person name="Haas B."/>
            <person name="Nusbaum C."/>
            <person name="Birren B."/>
        </authorList>
    </citation>
    <scope>NUCLEOTIDE SEQUENCE [LARGE SCALE GENOMIC DNA]</scope>
    <source>
        <strain evidence="3">ATCC 18188</strain>
    </source>
</reference>
<protein>
    <submittedName>
        <fullName evidence="3">Uncharacterized protein</fullName>
    </submittedName>
</protein>
<keyword evidence="2" id="KW-0732">Signal</keyword>
<organism evidence="3">
    <name type="scientific">Ajellomyces dermatitidis (strain ATCC 18188 / CBS 674.68)</name>
    <name type="common">Blastomyces dermatitidis</name>
    <dbReference type="NCBI Taxonomy" id="653446"/>
    <lineage>
        <taxon>Eukaryota</taxon>
        <taxon>Fungi</taxon>
        <taxon>Dikarya</taxon>
        <taxon>Ascomycota</taxon>
        <taxon>Pezizomycotina</taxon>
        <taxon>Eurotiomycetes</taxon>
        <taxon>Eurotiomycetidae</taxon>
        <taxon>Onygenales</taxon>
        <taxon>Ajellomycetaceae</taxon>
        <taxon>Blastomyces</taxon>
    </lineage>
</organism>
<gene>
    <name evidence="3" type="ORF">BDDG_07893</name>
</gene>
<evidence type="ECO:0000256" key="2">
    <source>
        <dbReference type="SAM" id="SignalP"/>
    </source>
</evidence>
<dbReference type="HOGENOM" id="CLU_146829_0_0_1"/>
<name>F2TNY5_AJEDA</name>